<evidence type="ECO:0000313" key="2">
    <source>
        <dbReference type="EMBL" id="CCG54031.1"/>
    </source>
</evidence>
<dbReference type="AlphaFoldDB" id="H8XVR7"/>
<dbReference type="eggNOG" id="ENOG502ZH5W">
    <property type="taxonomic scope" value="Bacteria"/>
</dbReference>
<name>H8XVR7_FLAIG</name>
<dbReference type="OrthoDB" id="1143206at2"/>
<proteinExistence type="predicted"/>
<dbReference type="EMBL" id="HE774682">
    <property type="protein sequence ID" value="CCG54031.1"/>
    <property type="molecule type" value="Genomic_DNA"/>
</dbReference>
<gene>
    <name evidence="2" type="ordered locus">KQS_10515</name>
</gene>
<protein>
    <submittedName>
        <fullName evidence="2">Probable lipoprotein</fullName>
    </submittedName>
</protein>
<dbReference type="STRING" id="1094466.KQS_10515"/>
<reference evidence="2 3" key="1">
    <citation type="journal article" date="2012" name="J. Bacteriol.">
        <title>Complete Genome Sequence of Flavobacterium indicum GPSTA100-9T, Isolated from Warm Spring Water.</title>
        <authorList>
            <person name="Barbier P."/>
            <person name="Houel A."/>
            <person name="Loux V."/>
            <person name="Poulain J."/>
            <person name="Bernardet J.F."/>
            <person name="Touchon M."/>
            <person name="Duchaud E."/>
        </authorList>
    </citation>
    <scope>NUCLEOTIDE SEQUENCE [LARGE SCALE GENOMIC DNA]</scope>
    <source>
        <strain evidence="3">DSM 17447 / CIP 109464 / GPTSA100-9</strain>
    </source>
</reference>
<dbReference type="RefSeq" id="WP_014389149.1">
    <property type="nucleotide sequence ID" value="NC_017025.1"/>
</dbReference>
<evidence type="ECO:0000259" key="1">
    <source>
        <dbReference type="Pfam" id="PF14289"/>
    </source>
</evidence>
<evidence type="ECO:0000313" key="3">
    <source>
        <dbReference type="Proteomes" id="UP000007599"/>
    </source>
</evidence>
<dbReference type="PATRIC" id="fig|1094466.5.peg.2066"/>
<dbReference type="Pfam" id="PF14289">
    <property type="entry name" value="DUF4369"/>
    <property type="match status" value="1"/>
</dbReference>
<keyword evidence="3" id="KW-1185">Reference proteome</keyword>
<dbReference type="Proteomes" id="UP000007599">
    <property type="component" value="Chromosome I"/>
</dbReference>
<dbReference type="InterPro" id="IPR025380">
    <property type="entry name" value="DUF4369"/>
</dbReference>
<keyword evidence="2" id="KW-0449">Lipoprotein</keyword>
<feature type="domain" description="DUF4369" evidence="1">
    <location>
        <begin position="27"/>
        <end position="125"/>
    </location>
</feature>
<reference evidence="3" key="2">
    <citation type="submission" date="2012-03" db="EMBL/GenBank/DDBJ databases">
        <title>Complete genome sequence of Flavobacterium indicum GPTSA100-9T, isolated from warm spring water.</title>
        <authorList>
            <person name="Barbier P."/>
            <person name="Houel A."/>
            <person name="Loux V."/>
            <person name="Poulain J."/>
            <person name="Bernardet J.-F."/>
            <person name="Touchon M."/>
            <person name="Duchaud E."/>
        </authorList>
    </citation>
    <scope>NUCLEOTIDE SEQUENCE [LARGE SCALE GENOMIC DNA]</scope>
    <source>
        <strain evidence="3">DSM 17447 / CIP 109464 / GPTSA100-9</strain>
    </source>
</reference>
<organism evidence="2 3">
    <name type="scientific">Flavobacterium indicum (strain DSM 17447 / CIP 109464 / GPTSA100-9)</name>
    <dbReference type="NCBI Taxonomy" id="1094466"/>
    <lineage>
        <taxon>Bacteria</taxon>
        <taxon>Pseudomonadati</taxon>
        <taxon>Bacteroidota</taxon>
        <taxon>Flavobacteriia</taxon>
        <taxon>Flavobacteriales</taxon>
        <taxon>Flavobacteriaceae</taxon>
        <taxon>Flavobacterium</taxon>
    </lineage>
</organism>
<dbReference type="KEGG" id="fin:KQS_10515"/>
<accession>H8XVR7</accession>
<dbReference type="HOGENOM" id="CLU_103789_0_0_10"/>
<dbReference type="PROSITE" id="PS51257">
    <property type="entry name" value="PROKAR_LIPOPROTEIN"/>
    <property type="match status" value="1"/>
</dbReference>
<sequence>MKKIIALTVAFLAIACNKETEKEGNLHLSGNVEGLKQGKIYVQQLKDTSLITIDTIKFEGKSSFDTKFTIDEPQMLYLFLDRGQTNSIDNNLSFFAEPGKMTFKTTLKEFYADAKFTGSKNQETYEKYLKIRTNLSNENAELMAKEIKNLKIKDPAVSSKIQSDKEKLTVRKYLYTANFAVVNGTYEVAPYIALTEIPDANLKLMDTIQKSMSPKVAKSKYGKRLTEWIKERKQTEQE</sequence>